<name>A0A8T2PA48_9TELE</name>
<feature type="compositionally biased region" description="Polar residues" evidence="9">
    <location>
        <begin position="42"/>
        <end position="55"/>
    </location>
</feature>
<feature type="disulfide bond" evidence="8">
    <location>
        <begin position="181"/>
        <end position="218"/>
    </location>
</feature>
<reference evidence="13" key="1">
    <citation type="thesis" date="2021" institute="BYU ScholarsArchive" country="Provo, UT, USA">
        <title>Applications of and Algorithms for Genome Assembly and Genomic Analyses with an Emphasis on Marine Teleosts.</title>
        <authorList>
            <person name="Pickett B.D."/>
        </authorList>
    </citation>
    <scope>NUCLEOTIDE SEQUENCE</scope>
    <source>
        <strain evidence="13">HI-2016</strain>
    </source>
</reference>
<dbReference type="GO" id="GO:0072594">
    <property type="term" value="P:establishment of protein localization to organelle"/>
    <property type="evidence" value="ECO:0007669"/>
    <property type="project" value="TreeGrafter"/>
</dbReference>
<dbReference type="AlphaFoldDB" id="A0A8T2PA48"/>
<evidence type="ECO:0000313" key="14">
    <source>
        <dbReference type="Proteomes" id="UP000824540"/>
    </source>
</evidence>
<dbReference type="Gene3D" id="2.40.160.110">
    <property type="match status" value="1"/>
</dbReference>
<evidence type="ECO:0008006" key="15">
    <source>
        <dbReference type="Google" id="ProtNLM"/>
    </source>
</evidence>
<dbReference type="Pfam" id="PF01299">
    <property type="entry name" value="Lamp2-like_luminal"/>
    <property type="match status" value="1"/>
</dbReference>
<comment type="caution">
    <text evidence="8">Lacks conserved residue(s) required for the propagation of feature annotation.</text>
</comment>
<dbReference type="InterPro" id="IPR048524">
    <property type="entry name" value="Lamp2-like_TM"/>
</dbReference>
<evidence type="ECO:0000256" key="7">
    <source>
        <dbReference type="ARBA" id="ARBA00023180"/>
    </source>
</evidence>
<feature type="domain" description="Lysosome-associated membrane glycoprotein 2-like transmembrane" evidence="12">
    <location>
        <begin position="229"/>
        <end position="258"/>
    </location>
</feature>
<dbReference type="PANTHER" id="PTHR11506">
    <property type="entry name" value="LYSOSOME-ASSOCIATED MEMBRANE GLYCOPROTEIN"/>
    <property type="match status" value="1"/>
</dbReference>
<keyword evidence="7" id="KW-0325">Glycoprotein</keyword>
<dbReference type="GO" id="GO:0031902">
    <property type="term" value="C:late endosome membrane"/>
    <property type="evidence" value="ECO:0007669"/>
    <property type="project" value="TreeGrafter"/>
</dbReference>
<keyword evidence="2 8" id="KW-0812">Transmembrane</keyword>
<feature type="domain" description="Lysosome-associated membrane glycoprotein 2-like luminal" evidence="11">
    <location>
        <begin position="132"/>
        <end position="206"/>
    </location>
</feature>
<feature type="region of interest" description="Disordered" evidence="9">
    <location>
        <begin position="1"/>
        <end position="98"/>
    </location>
</feature>
<keyword evidence="3" id="KW-0732">Signal</keyword>
<evidence type="ECO:0000259" key="11">
    <source>
        <dbReference type="Pfam" id="PF01299"/>
    </source>
</evidence>
<organism evidence="13 14">
    <name type="scientific">Albula glossodonta</name>
    <name type="common">roundjaw bonefish</name>
    <dbReference type="NCBI Taxonomy" id="121402"/>
    <lineage>
        <taxon>Eukaryota</taxon>
        <taxon>Metazoa</taxon>
        <taxon>Chordata</taxon>
        <taxon>Craniata</taxon>
        <taxon>Vertebrata</taxon>
        <taxon>Euteleostomi</taxon>
        <taxon>Actinopterygii</taxon>
        <taxon>Neopterygii</taxon>
        <taxon>Teleostei</taxon>
        <taxon>Albuliformes</taxon>
        <taxon>Albulidae</taxon>
        <taxon>Albula</taxon>
    </lineage>
</organism>
<dbReference type="GO" id="GO:0005886">
    <property type="term" value="C:plasma membrane"/>
    <property type="evidence" value="ECO:0007669"/>
    <property type="project" value="TreeGrafter"/>
</dbReference>
<feature type="non-terminal residue" evidence="13">
    <location>
        <position position="260"/>
    </location>
</feature>
<accession>A0A8T2PA48</accession>
<evidence type="ECO:0000256" key="9">
    <source>
        <dbReference type="SAM" id="MobiDB-lite"/>
    </source>
</evidence>
<dbReference type="PROSITE" id="PS51407">
    <property type="entry name" value="LAMP_3"/>
    <property type="match status" value="1"/>
</dbReference>
<dbReference type="PANTHER" id="PTHR11506:SF2">
    <property type="entry name" value="MACROSIALIN"/>
    <property type="match status" value="1"/>
</dbReference>
<evidence type="ECO:0000256" key="10">
    <source>
        <dbReference type="SAM" id="Phobius"/>
    </source>
</evidence>
<comment type="subcellular location">
    <subcellularLocation>
        <location evidence="1">Endosome membrane</location>
        <topology evidence="1">Single-pass type I membrane protein</topology>
    </subcellularLocation>
    <subcellularLocation>
        <location evidence="8">Lysosome membrane</location>
        <topology evidence="8">Single-pass type I membrane protein</topology>
    </subcellularLocation>
</comment>
<sequence length="260" mass="28071">EFSKPTIPSPTTQHTNSTTQKPKPTTHTPTTQHTNGTTQKPKPTTHSPTTQHGNITTHPPTPTNSTTAAPTTHNTTSSPSNHTTVAPPTPPKPTPKANLTVGNYTLKKGSKVCAMTLAALQIRVEYSTKNNKNSTEKSVYVGSIAMELMYPLNPADPSAKYSARNDSVQLFRAAVGHSFSCRNQSVFLGKGIHLDLTQGRMQAFNISNPSTFGPPDFCPADQPDYRVAIAVGIVLIILIIIVVLAYLIGRRKRTDGYQSL</sequence>
<dbReference type="OrthoDB" id="9428839at2759"/>
<evidence type="ECO:0000256" key="8">
    <source>
        <dbReference type="PROSITE-ProRule" id="PRU00740"/>
    </source>
</evidence>
<feature type="transmembrane region" description="Helical" evidence="10">
    <location>
        <begin position="227"/>
        <end position="248"/>
    </location>
</feature>
<protein>
    <recommendedName>
        <fullName evidence="15">CD68 molecule</fullName>
    </recommendedName>
</protein>
<evidence type="ECO:0000256" key="1">
    <source>
        <dbReference type="ARBA" id="ARBA00004530"/>
    </source>
</evidence>
<evidence type="ECO:0000256" key="5">
    <source>
        <dbReference type="ARBA" id="ARBA00022989"/>
    </source>
</evidence>
<feature type="compositionally biased region" description="Low complexity" evidence="9">
    <location>
        <begin position="63"/>
        <end position="86"/>
    </location>
</feature>
<dbReference type="InterPro" id="IPR002000">
    <property type="entry name" value="Lysosome-assoc_membr_glycop"/>
</dbReference>
<evidence type="ECO:0000256" key="4">
    <source>
        <dbReference type="ARBA" id="ARBA00022753"/>
    </source>
</evidence>
<keyword evidence="5 10" id="KW-1133">Transmembrane helix</keyword>
<proteinExistence type="inferred from homology"/>
<keyword evidence="8" id="KW-0458">Lysosome</keyword>
<dbReference type="Pfam" id="PF21222">
    <property type="entry name" value="Lamp2_2nd"/>
    <property type="match status" value="1"/>
</dbReference>
<gene>
    <name evidence="13" type="ORF">JZ751_006699</name>
</gene>
<dbReference type="GO" id="GO:0005765">
    <property type="term" value="C:lysosomal membrane"/>
    <property type="evidence" value="ECO:0007669"/>
    <property type="project" value="UniProtKB-SubCell"/>
</dbReference>
<comment type="similarity">
    <text evidence="8">Belongs to the LAMP family.</text>
</comment>
<evidence type="ECO:0000256" key="2">
    <source>
        <dbReference type="ARBA" id="ARBA00022692"/>
    </source>
</evidence>
<evidence type="ECO:0000313" key="13">
    <source>
        <dbReference type="EMBL" id="KAG9346388.1"/>
    </source>
</evidence>
<keyword evidence="8" id="KW-1015">Disulfide bond</keyword>
<keyword evidence="4" id="KW-0967">Endosome</keyword>
<feature type="compositionally biased region" description="Low complexity" evidence="9">
    <location>
        <begin position="18"/>
        <end position="41"/>
    </location>
</feature>
<keyword evidence="14" id="KW-1185">Reference proteome</keyword>
<keyword evidence="6 8" id="KW-0472">Membrane</keyword>
<dbReference type="EMBL" id="JAFBMS010000015">
    <property type="protein sequence ID" value="KAG9346388.1"/>
    <property type="molecule type" value="Genomic_DNA"/>
</dbReference>
<evidence type="ECO:0000256" key="6">
    <source>
        <dbReference type="ARBA" id="ARBA00023136"/>
    </source>
</evidence>
<evidence type="ECO:0000259" key="12">
    <source>
        <dbReference type="Pfam" id="PF21222"/>
    </source>
</evidence>
<evidence type="ECO:0000256" key="3">
    <source>
        <dbReference type="ARBA" id="ARBA00022729"/>
    </source>
</evidence>
<dbReference type="InterPro" id="IPR048528">
    <property type="entry name" value="Lamp2-like_luminal"/>
</dbReference>
<comment type="caution">
    <text evidence="13">The sequence shown here is derived from an EMBL/GenBank/DDBJ whole genome shotgun (WGS) entry which is preliminary data.</text>
</comment>
<dbReference type="Proteomes" id="UP000824540">
    <property type="component" value="Unassembled WGS sequence"/>
</dbReference>